<reference evidence="2" key="1">
    <citation type="submission" date="2020-07" db="EMBL/GenBank/DDBJ databases">
        <authorList>
            <person name="Nieuwenhuis M."/>
            <person name="Van De Peppel L.J.J."/>
        </authorList>
    </citation>
    <scope>NUCLEOTIDE SEQUENCE</scope>
    <source>
        <strain evidence="2">AP01</strain>
        <tissue evidence="2">Mycelium</tissue>
    </source>
</reference>
<sequence length="491" mass="54317">MRGEDEHPIAAKNLNWFEDKPSGDEYTPSPDGESKIDLLDNEHCSELRSLVDAQRKVTESNSTKNKHKALEETDGKLKKLEKADTGLCNGWEEPVLDNTPELKWDELVANTSHQHSSSWALAMSISSGPGESVPASEGANSSENEVLGGISDDQEERRTSKAHLMLTMSTKSLKPLAKVVPTIDVPEFVPSQKFLSCTICCRQDIQSLKDIPPALKDTFENIFSPHIYKIFSTGTPWASVFDYEPEITELWAQVFPCIPFDSSGGDLQKVVMKIVEDCLAAWCSRIRSIAMTAMEDLNLPDSSPEYIANWATWALSGTYKAQPFYWQEYADTLEDGTEPKGMFQHPLILAGLSHHIGCIATIPEAQCTKGYPRTTLIMAIQAAIHAISHWTMGGFLQMTRPLGDFTSENWNNDPKRDPRNYPQVPNGIIQGPTAASDLGRVVDALTDNIWNAIIEVAMKLACGKRKAKQAPVVAPKDVQSSDIEIVNDDLL</sequence>
<organism evidence="2 3">
    <name type="scientific">Asterophora parasitica</name>
    <dbReference type="NCBI Taxonomy" id="117018"/>
    <lineage>
        <taxon>Eukaryota</taxon>
        <taxon>Fungi</taxon>
        <taxon>Dikarya</taxon>
        <taxon>Basidiomycota</taxon>
        <taxon>Agaricomycotina</taxon>
        <taxon>Agaricomycetes</taxon>
        <taxon>Agaricomycetidae</taxon>
        <taxon>Agaricales</taxon>
        <taxon>Tricholomatineae</taxon>
        <taxon>Lyophyllaceae</taxon>
        <taxon>Asterophora</taxon>
    </lineage>
</organism>
<feature type="region of interest" description="Disordered" evidence="1">
    <location>
        <begin position="124"/>
        <end position="155"/>
    </location>
</feature>
<dbReference type="Proteomes" id="UP000775547">
    <property type="component" value="Unassembled WGS sequence"/>
</dbReference>
<protein>
    <submittedName>
        <fullName evidence="2">Uncharacterized protein</fullName>
    </submittedName>
</protein>
<evidence type="ECO:0000313" key="2">
    <source>
        <dbReference type="EMBL" id="KAG5640669.1"/>
    </source>
</evidence>
<comment type="caution">
    <text evidence="2">The sequence shown here is derived from an EMBL/GenBank/DDBJ whole genome shotgun (WGS) entry which is preliminary data.</text>
</comment>
<feature type="region of interest" description="Disordered" evidence="1">
    <location>
        <begin position="1"/>
        <end position="33"/>
    </location>
</feature>
<accession>A0A9P7G0S1</accession>
<keyword evidence="3" id="KW-1185">Reference proteome</keyword>
<dbReference type="OrthoDB" id="3256015at2759"/>
<proteinExistence type="predicted"/>
<reference evidence="2" key="2">
    <citation type="submission" date="2021-10" db="EMBL/GenBank/DDBJ databases">
        <title>Phylogenomics reveals ancestral predisposition of the termite-cultivated fungus Termitomyces towards a domesticated lifestyle.</title>
        <authorList>
            <person name="Auxier B."/>
            <person name="Grum-Grzhimaylo A."/>
            <person name="Cardenas M.E."/>
            <person name="Lodge J.D."/>
            <person name="Laessoe T."/>
            <person name="Pedersen O."/>
            <person name="Smith M.E."/>
            <person name="Kuyper T.W."/>
            <person name="Franco-Molano E.A."/>
            <person name="Baroni T.J."/>
            <person name="Aanen D.K."/>
        </authorList>
    </citation>
    <scope>NUCLEOTIDE SEQUENCE</scope>
    <source>
        <strain evidence="2">AP01</strain>
        <tissue evidence="2">Mycelium</tissue>
    </source>
</reference>
<feature type="region of interest" description="Disordered" evidence="1">
    <location>
        <begin position="408"/>
        <end position="428"/>
    </location>
</feature>
<dbReference type="AlphaFoldDB" id="A0A9P7G0S1"/>
<dbReference type="EMBL" id="JABCKV010000572">
    <property type="protein sequence ID" value="KAG5640669.1"/>
    <property type="molecule type" value="Genomic_DNA"/>
</dbReference>
<evidence type="ECO:0000256" key="1">
    <source>
        <dbReference type="SAM" id="MobiDB-lite"/>
    </source>
</evidence>
<name>A0A9P7G0S1_9AGAR</name>
<gene>
    <name evidence="2" type="ORF">DXG03_007593</name>
</gene>
<evidence type="ECO:0000313" key="3">
    <source>
        <dbReference type="Proteomes" id="UP000775547"/>
    </source>
</evidence>